<comment type="caution">
    <text evidence="1">The sequence shown here is derived from an EMBL/GenBank/DDBJ whole genome shotgun (WGS) entry which is preliminary data.</text>
</comment>
<gene>
    <name evidence="1" type="ORF">LCGC14_2774030</name>
</gene>
<organism evidence="1">
    <name type="scientific">marine sediment metagenome</name>
    <dbReference type="NCBI Taxonomy" id="412755"/>
    <lineage>
        <taxon>unclassified sequences</taxon>
        <taxon>metagenomes</taxon>
        <taxon>ecological metagenomes</taxon>
    </lineage>
</organism>
<sequence length="98" mass="11642">MYARILKFLTNLLFKRVFKGFLTPRKKRKPIRQWPCSICGQGFLIFNKRQKICKNVACRKIHRALQYRAGLERKRLEANKATVESAMRRDPSDLESEE</sequence>
<reference evidence="1" key="1">
    <citation type="journal article" date="2015" name="Nature">
        <title>Complex archaea that bridge the gap between prokaryotes and eukaryotes.</title>
        <authorList>
            <person name="Spang A."/>
            <person name="Saw J.H."/>
            <person name="Jorgensen S.L."/>
            <person name="Zaremba-Niedzwiedzka K."/>
            <person name="Martijn J."/>
            <person name="Lind A.E."/>
            <person name="van Eijk R."/>
            <person name="Schleper C."/>
            <person name="Guy L."/>
            <person name="Ettema T.J."/>
        </authorList>
    </citation>
    <scope>NUCLEOTIDE SEQUENCE</scope>
</reference>
<dbReference type="EMBL" id="LAZR01051344">
    <property type="protein sequence ID" value="KKK85365.1"/>
    <property type="molecule type" value="Genomic_DNA"/>
</dbReference>
<evidence type="ECO:0000313" key="1">
    <source>
        <dbReference type="EMBL" id="KKK85365.1"/>
    </source>
</evidence>
<accession>A0A0F8ZH91</accession>
<dbReference type="AlphaFoldDB" id="A0A0F8ZH91"/>
<protein>
    <submittedName>
        <fullName evidence="1">Uncharacterized protein</fullName>
    </submittedName>
</protein>
<name>A0A0F8ZH91_9ZZZZ</name>
<proteinExistence type="predicted"/>